<dbReference type="Proteomes" id="UP000030152">
    <property type="component" value="Unassembled WGS sequence"/>
</dbReference>
<name>A0A0A2M657_9FLAO</name>
<dbReference type="RefSeq" id="WP_020213122.1">
    <property type="nucleotide sequence ID" value="NZ_JRLX01000007.1"/>
</dbReference>
<reference evidence="1 2" key="1">
    <citation type="submission" date="2013-09" db="EMBL/GenBank/DDBJ databases">
        <authorList>
            <person name="Zeng Z."/>
            <person name="Chen C."/>
        </authorList>
    </citation>
    <scope>NUCLEOTIDE SEQUENCE [LARGE SCALE GENOMIC DNA]</scope>
    <source>
        <strain evidence="1 2">WB 3.3-2</strain>
    </source>
</reference>
<evidence type="ECO:0000313" key="1">
    <source>
        <dbReference type="EMBL" id="KGO86943.1"/>
    </source>
</evidence>
<protein>
    <submittedName>
        <fullName evidence="1">Uncharacterized protein</fullName>
    </submittedName>
</protein>
<dbReference type="AlphaFoldDB" id="A0A0A2M657"/>
<keyword evidence="2" id="KW-1185">Reference proteome</keyword>
<comment type="caution">
    <text evidence="1">The sequence shown here is derived from an EMBL/GenBank/DDBJ whole genome shotgun (WGS) entry which is preliminary data.</text>
</comment>
<organism evidence="1 2">
    <name type="scientific">Flavobacterium rivuli WB 3.3-2 = DSM 21788</name>
    <dbReference type="NCBI Taxonomy" id="1121895"/>
    <lineage>
        <taxon>Bacteria</taxon>
        <taxon>Pseudomonadati</taxon>
        <taxon>Bacteroidota</taxon>
        <taxon>Flavobacteriia</taxon>
        <taxon>Flavobacteriales</taxon>
        <taxon>Flavobacteriaceae</taxon>
        <taxon>Flavobacterium</taxon>
    </lineage>
</organism>
<proteinExistence type="predicted"/>
<dbReference type="EMBL" id="JRLX01000007">
    <property type="protein sequence ID" value="KGO86943.1"/>
    <property type="molecule type" value="Genomic_DNA"/>
</dbReference>
<evidence type="ECO:0000313" key="2">
    <source>
        <dbReference type="Proteomes" id="UP000030152"/>
    </source>
</evidence>
<accession>A0A0A2M657</accession>
<dbReference type="OrthoDB" id="1446045at2"/>
<gene>
    <name evidence="1" type="ORF">Q765_08235</name>
</gene>
<dbReference type="eggNOG" id="ENOG502ZHNJ">
    <property type="taxonomic scope" value="Bacteria"/>
</dbReference>
<sequence>MDIPTIKQSIANWHNVLNNTPKLLEYFGQGNCFLYNFVQAMGTGSDYVHAYPAVKNGQFIFLMIPSKYDTPAYAATINNYVTECDVALQLKDNRISKKEASKRITAWNNNYTTWTPAQVASAVGMFQAFAIHVSDFEPAANPTRTINFGLIAQPTLAQQFTADLIVTNIEMTATYYDDMVESVPPFSTSAAQSSFYLLQL</sequence>